<feature type="signal peptide" evidence="1">
    <location>
        <begin position="1"/>
        <end position="20"/>
    </location>
</feature>
<dbReference type="EMBL" id="BJLH01000005">
    <property type="protein sequence ID" value="GEA60036.1"/>
    <property type="molecule type" value="Genomic_DNA"/>
</dbReference>
<evidence type="ECO:0000313" key="3">
    <source>
        <dbReference type="EMBL" id="GEA60036.1"/>
    </source>
</evidence>
<dbReference type="Pfam" id="PF00345">
    <property type="entry name" value="PapD_N"/>
    <property type="match status" value="1"/>
</dbReference>
<evidence type="ECO:0000259" key="2">
    <source>
        <dbReference type="Pfam" id="PF00345"/>
    </source>
</evidence>
<dbReference type="GO" id="GO:0030288">
    <property type="term" value="C:outer membrane-bounded periplasmic space"/>
    <property type="evidence" value="ECO:0007669"/>
    <property type="project" value="InterPro"/>
</dbReference>
<organism evidence="3 4">
    <name type="scientific">Vibrio comitans NBRC 102076</name>
    <dbReference type="NCBI Taxonomy" id="1219078"/>
    <lineage>
        <taxon>Bacteria</taxon>
        <taxon>Pseudomonadati</taxon>
        <taxon>Pseudomonadota</taxon>
        <taxon>Gammaproteobacteria</taxon>
        <taxon>Vibrionales</taxon>
        <taxon>Vibrionaceae</taxon>
        <taxon>Vibrio</taxon>
    </lineage>
</organism>
<reference evidence="3 4" key="1">
    <citation type="submission" date="2019-06" db="EMBL/GenBank/DDBJ databases">
        <title>Whole genome shotgun sequence of Vibrio comitans NBRC 102076.</title>
        <authorList>
            <person name="Hosoyama A."/>
            <person name="Uohara A."/>
            <person name="Ohji S."/>
            <person name="Ichikawa N."/>
        </authorList>
    </citation>
    <scope>NUCLEOTIDE SEQUENCE [LARGE SCALE GENOMIC DNA]</scope>
    <source>
        <strain evidence="3 4">NBRC 102076</strain>
    </source>
</reference>
<dbReference type="PANTHER" id="PTHR30251:SF4">
    <property type="entry name" value="SLR1668 PROTEIN"/>
    <property type="match status" value="1"/>
</dbReference>
<dbReference type="PANTHER" id="PTHR30251">
    <property type="entry name" value="PILUS ASSEMBLY CHAPERONE"/>
    <property type="match status" value="1"/>
</dbReference>
<gene>
    <name evidence="3" type="ORF">VCO01S_12290</name>
</gene>
<dbReference type="Proteomes" id="UP000318242">
    <property type="component" value="Unassembled WGS sequence"/>
</dbReference>
<proteinExistence type="predicted"/>
<accession>A0A4Y3IKX6</accession>
<dbReference type="RefSeq" id="WP_141270385.1">
    <property type="nucleotide sequence ID" value="NZ_BJLH01000005.1"/>
</dbReference>
<keyword evidence="4" id="KW-1185">Reference proteome</keyword>
<evidence type="ECO:0000256" key="1">
    <source>
        <dbReference type="SAM" id="SignalP"/>
    </source>
</evidence>
<dbReference type="OrthoDB" id="5871680at2"/>
<dbReference type="SUPFAM" id="SSF49354">
    <property type="entry name" value="PapD-like"/>
    <property type="match status" value="1"/>
</dbReference>
<dbReference type="GO" id="GO:0071555">
    <property type="term" value="P:cell wall organization"/>
    <property type="evidence" value="ECO:0007669"/>
    <property type="project" value="InterPro"/>
</dbReference>
<dbReference type="InterPro" id="IPR008962">
    <property type="entry name" value="PapD-like_sf"/>
</dbReference>
<comment type="caution">
    <text evidence="3">The sequence shown here is derived from an EMBL/GenBank/DDBJ whole genome shotgun (WGS) entry which is preliminary data.</text>
</comment>
<keyword evidence="1" id="KW-0732">Signal</keyword>
<name>A0A4Y3IKX6_9VIBR</name>
<dbReference type="InterPro" id="IPR050643">
    <property type="entry name" value="Periplasmic_pilus_chap"/>
</dbReference>
<protein>
    <recommendedName>
        <fullName evidence="2">Pili assembly chaperone N-terminal domain-containing protein</fullName>
    </recommendedName>
</protein>
<feature type="chain" id="PRO_5021409599" description="Pili assembly chaperone N-terminal domain-containing protein" evidence="1">
    <location>
        <begin position="21"/>
        <end position="227"/>
    </location>
</feature>
<dbReference type="Gene3D" id="2.60.40.10">
    <property type="entry name" value="Immunoglobulins"/>
    <property type="match status" value="1"/>
</dbReference>
<dbReference type="AlphaFoldDB" id="A0A4Y3IKX6"/>
<dbReference type="InterPro" id="IPR016147">
    <property type="entry name" value="Pili_assmbl_chaperone_N"/>
</dbReference>
<feature type="domain" description="Pili assembly chaperone N-terminal" evidence="2">
    <location>
        <begin position="37"/>
        <end position="145"/>
    </location>
</feature>
<dbReference type="InterPro" id="IPR013783">
    <property type="entry name" value="Ig-like_fold"/>
</dbReference>
<evidence type="ECO:0000313" key="4">
    <source>
        <dbReference type="Proteomes" id="UP000318242"/>
    </source>
</evidence>
<sequence>MFYRILFAALLLVLVTAVHAFEVEPMVMQLDTSGRLSKGSYTVRNDSEDLLPVEVHVFKRVLDENGEESLVASEGDFLILPPIGNIKPKSFQTFKVRYLGIEPLSVSTSYRIVFEQLKIKNQETKTGVNVLFNFGTLVFVSPQNVKPQLSTEINDNAIAVSNIGTGVATMHGRSLSVADENNNKQEVQWSEVADLAGAGYLLPGQTAHIPVADWYSLEGRLKVATFN</sequence>